<accession>A0A8G0L9A0</accession>
<name>A0A8G0L9A0_9HYPO</name>
<reference evidence="2 3" key="1">
    <citation type="journal article" date="2021" name="BMC Genomics">
        <title>Telomere-to-telomere genome assembly of asparaginase-producing Trichoderma simmonsii.</title>
        <authorList>
            <person name="Chung D."/>
            <person name="Kwon Y.M."/>
            <person name="Yang Y."/>
        </authorList>
    </citation>
    <scope>NUCLEOTIDE SEQUENCE [LARGE SCALE GENOMIC DNA]</scope>
    <source>
        <strain evidence="2 3">GH-Sj1</strain>
    </source>
</reference>
<dbReference type="EMBL" id="CP075865">
    <property type="protein sequence ID" value="QYS96519.1"/>
    <property type="molecule type" value="Genomic_DNA"/>
</dbReference>
<organism evidence="2 3">
    <name type="scientific">Trichoderma simmonsii</name>
    <dbReference type="NCBI Taxonomy" id="1491479"/>
    <lineage>
        <taxon>Eukaryota</taxon>
        <taxon>Fungi</taxon>
        <taxon>Dikarya</taxon>
        <taxon>Ascomycota</taxon>
        <taxon>Pezizomycotina</taxon>
        <taxon>Sordariomycetes</taxon>
        <taxon>Hypocreomycetidae</taxon>
        <taxon>Hypocreales</taxon>
        <taxon>Hypocreaceae</taxon>
        <taxon>Trichoderma</taxon>
    </lineage>
</organism>
<protein>
    <submittedName>
        <fullName evidence="2">Uncharacterized protein</fullName>
    </submittedName>
</protein>
<evidence type="ECO:0000313" key="3">
    <source>
        <dbReference type="Proteomes" id="UP000826661"/>
    </source>
</evidence>
<dbReference type="Proteomes" id="UP000826661">
    <property type="component" value="Chromosome II"/>
</dbReference>
<gene>
    <name evidence="2" type="ORF">H0G86_003759</name>
</gene>
<evidence type="ECO:0000313" key="2">
    <source>
        <dbReference type="EMBL" id="QYS96519.1"/>
    </source>
</evidence>
<keyword evidence="3" id="KW-1185">Reference proteome</keyword>
<feature type="region of interest" description="Disordered" evidence="1">
    <location>
        <begin position="20"/>
        <end position="39"/>
    </location>
</feature>
<proteinExistence type="predicted"/>
<evidence type="ECO:0000256" key="1">
    <source>
        <dbReference type="SAM" id="MobiDB-lite"/>
    </source>
</evidence>
<dbReference type="AlphaFoldDB" id="A0A8G0L9A0"/>
<sequence length="99" mass="11130">MNYCFKKRRIQSLSHLISSLNQPGANKPRQATLLPNQDSGKQKIICSNHKEISKLRTELLKNGPTKQTLGFPFAPVHYAQNKLNRLLAASFMSPPPLMS</sequence>